<feature type="transmembrane region" description="Helical" evidence="2">
    <location>
        <begin position="571"/>
        <end position="598"/>
    </location>
</feature>
<dbReference type="GO" id="GO:0015095">
    <property type="term" value="F:magnesium ion transmembrane transporter activity"/>
    <property type="evidence" value="ECO:0007669"/>
    <property type="project" value="InterPro"/>
</dbReference>
<dbReference type="InterPro" id="IPR006669">
    <property type="entry name" value="MgtE_transporter"/>
</dbReference>
<dbReference type="Pfam" id="PF00571">
    <property type="entry name" value="CBS"/>
    <property type="match status" value="2"/>
</dbReference>
<evidence type="ECO:0000256" key="1">
    <source>
        <dbReference type="PROSITE-ProRule" id="PRU00703"/>
    </source>
</evidence>
<dbReference type="AlphaFoldDB" id="A0A921IQ37"/>
<dbReference type="CDD" id="cd04606">
    <property type="entry name" value="CBS_pair_Mg_transporter"/>
    <property type="match status" value="1"/>
</dbReference>
<reference evidence="4" key="1">
    <citation type="journal article" date="2021" name="PeerJ">
        <title>Extensive microbial diversity within the chicken gut microbiome revealed by metagenomics and culture.</title>
        <authorList>
            <person name="Gilroy R."/>
            <person name="Ravi A."/>
            <person name="Getino M."/>
            <person name="Pursley I."/>
            <person name="Horton D.L."/>
            <person name="Alikhan N.F."/>
            <person name="Baker D."/>
            <person name="Gharbi K."/>
            <person name="Hall N."/>
            <person name="Watson M."/>
            <person name="Adriaenssens E.M."/>
            <person name="Foster-Nyarko E."/>
            <person name="Jarju S."/>
            <person name="Secka A."/>
            <person name="Antonio M."/>
            <person name="Oren A."/>
            <person name="Chaudhuri R.R."/>
            <person name="La Ragione R."/>
            <person name="Hildebrand F."/>
            <person name="Pallen M.J."/>
        </authorList>
    </citation>
    <scope>NUCLEOTIDE SEQUENCE</scope>
    <source>
        <strain evidence="4">ChiGjej2B2-7701</strain>
    </source>
</reference>
<feature type="domain" description="CBS" evidence="3">
    <location>
        <begin position="295"/>
        <end position="358"/>
    </location>
</feature>
<dbReference type="SMART" id="SM00924">
    <property type="entry name" value="MgtE_N"/>
    <property type="match status" value="1"/>
</dbReference>
<proteinExistence type="predicted"/>
<dbReference type="Gene3D" id="3.10.580.10">
    <property type="entry name" value="CBS-domain"/>
    <property type="match status" value="1"/>
</dbReference>
<dbReference type="InterPro" id="IPR046342">
    <property type="entry name" value="CBS_dom_sf"/>
</dbReference>
<dbReference type="GO" id="GO:0016020">
    <property type="term" value="C:membrane"/>
    <property type="evidence" value="ECO:0007669"/>
    <property type="project" value="InterPro"/>
</dbReference>
<keyword evidence="2" id="KW-0472">Membrane</keyword>
<dbReference type="PROSITE" id="PS51371">
    <property type="entry name" value="CBS"/>
    <property type="match status" value="2"/>
</dbReference>
<evidence type="ECO:0000256" key="2">
    <source>
        <dbReference type="SAM" id="Phobius"/>
    </source>
</evidence>
<dbReference type="PANTHER" id="PTHR43773">
    <property type="entry name" value="MAGNESIUM TRANSPORTER MGTE"/>
    <property type="match status" value="1"/>
</dbReference>
<feature type="transmembrane region" description="Helical" evidence="2">
    <location>
        <begin position="610"/>
        <end position="636"/>
    </location>
</feature>
<dbReference type="SMART" id="SM00116">
    <property type="entry name" value="CBS"/>
    <property type="match status" value="2"/>
</dbReference>
<evidence type="ECO:0000313" key="4">
    <source>
        <dbReference type="EMBL" id="HJG31550.1"/>
    </source>
</evidence>
<dbReference type="InterPro" id="IPR038076">
    <property type="entry name" value="MgtE_N_sf"/>
</dbReference>
<dbReference type="SUPFAM" id="SSF54631">
    <property type="entry name" value="CBS-domain pair"/>
    <property type="match status" value="1"/>
</dbReference>
<protein>
    <submittedName>
        <fullName evidence="4">CBS domain-containing protein</fullName>
    </submittedName>
</protein>
<keyword evidence="2" id="KW-1133">Transmembrane helix</keyword>
<dbReference type="SUPFAM" id="SSF158791">
    <property type="entry name" value="MgtE N-terminal domain-like"/>
    <property type="match status" value="1"/>
</dbReference>
<dbReference type="InterPro" id="IPR000644">
    <property type="entry name" value="CBS_dom"/>
</dbReference>
<dbReference type="EMBL" id="DYVF01000052">
    <property type="protein sequence ID" value="HJG31550.1"/>
    <property type="molecule type" value="Genomic_DNA"/>
</dbReference>
<accession>A0A921IQ37</accession>
<name>A0A921IQ37_9ACTN</name>
<feature type="transmembrane region" description="Helical" evidence="2">
    <location>
        <begin position="444"/>
        <end position="463"/>
    </location>
</feature>
<dbReference type="InterPro" id="IPR006668">
    <property type="entry name" value="Mg_transptr_MgtE_intracell_dom"/>
</dbReference>
<feature type="transmembrane region" description="Helical" evidence="2">
    <location>
        <begin position="509"/>
        <end position="534"/>
    </location>
</feature>
<feature type="domain" description="CBS" evidence="3">
    <location>
        <begin position="359"/>
        <end position="415"/>
    </location>
</feature>
<dbReference type="PANTHER" id="PTHR43773:SF1">
    <property type="entry name" value="MAGNESIUM TRANSPORTER MGTE"/>
    <property type="match status" value="1"/>
</dbReference>
<evidence type="ECO:0000259" key="3">
    <source>
        <dbReference type="PROSITE" id="PS51371"/>
    </source>
</evidence>
<organism evidence="4 5">
    <name type="scientific">Collinsella ihumii</name>
    <dbReference type="NCBI Taxonomy" id="1720204"/>
    <lineage>
        <taxon>Bacteria</taxon>
        <taxon>Bacillati</taxon>
        <taxon>Actinomycetota</taxon>
        <taxon>Coriobacteriia</taxon>
        <taxon>Coriobacteriales</taxon>
        <taxon>Coriobacteriaceae</taxon>
        <taxon>Collinsella</taxon>
    </lineage>
</organism>
<evidence type="ECO:0000313" key="5">
    <source>
        <dbReference type="Proteomes" id="UP000746751"/>
    </source>
</evidence>
<comment type="caution">
    <text evidence="4">The sequence shown here is derived from an EMBL/GenBank/DDBJ whole genome shotgun (WGS) entry which is preliminary data.</text>
</comment>
<dbReference type="Proteomes" id="UP000746751">
    <property type="component" value="Unassembled WGS sequence"/>
</dbReference>
<reference evidence="4" key="2">
    <citation type="submission" date="2021-09" db="EMBL/GenBank/DDBJ databases">
        <authorList>
            <person name="Gilroy R."/>
        </authorList>
    </citation>
    <scope>NUCLEOTIDE SEQUENCE</scope>
    <source>
        <strain evidence="4">ChiGjej2B2-7701</strain>
    </source>
</reference>
<gene>
    <name evidence="4" type="ORF">K8U80_09190</name>
</gene>
<dbReference type="Gene3D" id="1.25.60.10">
    <property type="entry name" value="MgtE N-terminal domain-like"/>
    <property type="match status" value="1"/>
</dbReference>
<keyword evidence="1" id="KW-0129">CBS domain</keyword>
<dbReference type="Pfam" id="PF03448">
    <property type="entry name" value="MgtE_N"/>
    <property type="match status" value="1"/>
</dbReference>
<feature type="transmembrane region" description="Helical" evidence="2">
    <location>
        <begin position="469"/>
        <end position="488"/>
    </location>
</feature>
<sequence>MNYLSEMLKLPVVDSAGERIGIVNDLGIATGEVFPHVTSLAFQGPGKTPFMISWRKYVERFDDDGVYLKMPATDIRFSYLQPDEVLLARDIMNKQIVDTQGMKVVRVNDIKLSASGENQLRLLGAEVGVRGLLRTLHPVLERVVVAASRAVGKPLQEDIIAWSYMDLLERSTQTIKLSVSHKTLGELHPADIADIIEQLDPRLRGQVFAQLDTAQAAEAISELDDDELVAEVLEGLSDRDASSMLALMDPDDAAALIDELDYEKAEKLLRLMGVKEERAIRNLLGYEENTAGRIMTSEFVALPATSTVADAIDGLRKLDEDFESVYYVYTTDPAGALTGVLSLRTLIVADHDARLNSLAYRDVVWVSPDEDQEDVAEEMSKYNLAAMPVCDENRHILGIVTVDDAMEVMNEEHQEDLQIAGMAGAEGGSGESMHVFSWFARRQYWLLVWAIASGIIAAVLQMMGGLGSYFIYPTCVMPVSLLAASRVVSYVRNYYLEYDEADDEDKPYLAFFLQTVLVGAVLALVIYLCGQLVLGAAYSDDVLASASAGEWMPAVADPDGAVNALIGAARMLSACFACAAGVTFVSCALSVIYLKVLFWRDEHDLNTSGIALSVSAVLIACALYSVVSTLAVSMIAA</sequence>
<keyword evidence="2" id="KW-0812">Transmembrane</keyword>